<dbReference type="InterPro" id="IPR003961">
    <property type="entry name" value="FN3_dom"/>
</dbReference>
<reference evidence="4 5" key="1">
    <citation type="journal article" date="2018" name="Sci. Rep.">
        <title>Genomic signatures of local adaptation to the degree of environmental predictability in rotifers.</title>
        <authorList>
            <person name="Franch-Gras L."/>
            <person name="Hahn C."/>
            <person name="Garcia-Roger E.M."/>
            <person name="Carmona M.J."/>
            <person name="Serra M."/>
            <person name="Gomez A."/>
        </authorList>
    </citation>
    <scope>NUCLEOTIDE SEQUENCE [LARGE SCALE GENOMIC DNA]</scope>
    <source>
        <strain evidence="4">HYR1</strain>
    </source>
</reference>
<comment type="caution">
    <text evidence="4">The sequence shown here is derived from an EMBL/GenBank/DDBJ whole genome shotgun (WGS) entry which is preliminary data.</text>
</comment>
<name>A0A3M7S1K0_BRAPC</name>
<dbReference type="SUPFAM" id="SSF49265">
    <property type="entry name" value="Fibronectin type III"/>
    <property type="match status" value="1"/>
</dbReference>
<sequence>MSTIMYLEVSTIGLFVLCYFKDSDLKSKKISHYLARFSQYTIFKIKGYIIYYLDEKNFKENKRWNNEIINAFQSSNQLMKHTIKSLKPETIYYFKIQARNSRAYGTSSSTVLFRTPDQNGVGGGQIITSSDSDQTEPTVVLNKNENSPLHKVQLEISFIWVITACISALFLIVVILVAVLVCKKTEPKSKDKNFNRNNLTSSTRPFKNRSERSNELDEDESYQKSALLHQQQQQLLNTIPNLSSNSTLLKQKTPHHQPLLINNPNHMMMNVMNPLSLSNTQNSDMEFYANSQAGLFTNNSHANSETSCFNSEQHYQIQNSTLMQMNNFNGIVRNGPSGDQYSDEQTNSAIQAANAAFNSPFNPNFIPTVNLNQNNDTMFLRQTAKPKPIAIPINSGSNSGQSPLDQPSIFSANNPTRKSYKNLRTNVHK</sequence>
<feature type="compositionally biased region" description="Basic residues" evidence="1">
    <location>
        <begin position="418"/>
        <end position="429"/>
    </location>
</feature>
<evidence type="ECO:0000259" key="3">
    <source>
        <dbReference type="PROSITE" id="PS50853"/>
    </source>
</evidence>
<gene>
    <name evidence="4" type="ORF">BpHYR1_007537</name>
</gene>
<evidence type="ECO:0000313" key="5">
    <source>
        <dbReference type="Proteomes" id="UP000276133"/>
    </source>
</evidence>
<feature type="domain" description="Fibronectin type-III" evidence="3">
    <location>
        <begin position="21"/>
        <end position="118"/>
    </location>
</feature>
<feature type="region of interest" description="Disordered" evidence="1">
    <location>
        <begin position="190"/>
        <end position="224"/>
    </location>
</feature>
<dbReference type="STRING" id="10195.A0A3M7S1K0"/>
<accession>A0A3M7S1K0</accession>
<feature type="transmembrane region" description="Helical" evidence="2">
    <location>
        <begin position="158"/>
        <end position="182"/>
    </location>
</feature>
<feature type="region of interest" description="Disordered" evidence="1">
    <location>
        <begin position="389"/>
        <end position="429"/>
    </location>
</feature>
<dbReference type="Proteomes" id="UP000276133">
    <property type="component" value="Unassembled WGS sequence"/>
</dbReference>
<evidence type="ECO:0000313" key="4">
    <source>
        <dbReference type="EMBL" id="RNA29666.1"/>
    </source>
</evidence>
<dbReference type="InterPro" id="IPR013783">
    <property type="entry name" value="Ig-like_fold"/>
</dbReference>
<keyword evidence="2" id="KW-0812">Transmembrane</keyword>
<dbReference type="CDD" id="cd00063">
    <property type="entry name" value="FN3"/>
    <property type="match status" value="1"/>
</dbReference>
<dbReference type="AlphaFoldDB" id="A0A3M7S1K0"/>
<protein>
    <submittedName>
        <fullName evidence="4">Neogenin isoform X6</fullName>
    </submittedName>
</protein>
<dbReference type="OrthoDB" id="8900595at2759"/>
<feature type="compositionally biased region" description="Polar residues" evidence="1">
    <location>
        <begin position="195"/>
        <end position="205"/>
    </location>
</feature>
<keyword evidence="2" id="KW-1133">Transmembrane helix</keyword>
<dbReference type="EMBL" id="REGN01002176">
    <property type="protein sequence ID" value="RNA29666.1"/>
    <property type="molecule type" value="Genomic_DNA"/>
</dbReference>
<dbReference type="Gene3D" id="2.60.40.10">
    <property type="entry name" value="Immunoglobulins"/>
    <property type="match status" value="1"/>
</dbReference>
<dbReference type="PROSITE" id="PS50853">
    <property type="entry name" value="FN3"/>
    <property type="match status" value="1"/>
</dbReference>
<feature type="compositionally biased region" description="Polar residues" evidence="1">
    <location>
        <begin position="394"/>
        <end position="417"/>
    </location>
</feature>
<keyword evidence="2" id="KW-0472">Membrane</keyword>
<dbReference type="InterPro" id="IPR036116">
    <property type="entry name" value="FN3_sf"/>
</dbReference>
<proteinExistence type="predicted"/>
<keyword evidence="5" id="KW-1185">Reference proteome</keyword>
<organism evidence="4 5">
    <name type="scientific">Brachionus plicatilis</name>
    <name type="common">Marine rotifer</name>
    <name type="synonym">Brachionus muelleri</name>
    <dbReference type="NCBI Taxonomy" id="10195"/>
    <lineage>
        <taxon>Eukaryota</taxon>
        <taxon>Metazoa</taxon>
        <taxon>Spiralia</taxon>
        <taxon>Gnathifera</taxon>
        <taxon>Rotifera</taxon>
        <taxon>Eurotatoria</taxon>
        <taxon>Monogononta</taxon>
        <taxon>Pseudotrocha</taxon>
        <taxon>Ploima</taxon>
        <taxon>Brachionidae</taxon>
        <taxon>Brachionus</taxon>
    </lineage>
</organism>
<evidence type="ECO:0000256" key="2">
    <source>
        <dbReference type="SAM" id="Phobius"/>
    </source>
</evidence>
<evidence type="ECO:0000256" key="1">
    <source>
        <dbReference type="SAM" id="MobiDB-lite"/>
    </source>
</evidence>